<evidence type="ECO:0008006" key="5">
    <source>
        <dbReference type="Google" id="ProtNLM"/>
    </source>
</evidence>
<dbReference type="GeneID" id="77848709"/>
<dbReference type="PATRIC" id="fig|742726.3.peg.1515"/>
<reference evidence="3 4" key="1">
    <citation type="submission" date="2012-08" db="EMBL/GenBank/DDBJ databases">
        <title>The Genome Sequence of Barnesiella intestinihominis YIT 11860.</title>
        <authorList>
            <consortium name="The Broad Institute Genome Sequencing Platform"/>
            <person name="Earl A."/>
            <person name="Ward D."/>
            <person name="Feldgarden M."/>
            <person name="Gevers D."/>
            <person name="Morotomi M."/>
            <person name="Walker B."/>
            <person name="Young S.K."/>
            <person name="Zeng Q."/>
            <person name="Gargeya S."/>
            <person name="Fitzgerald M."/>
            <person name="Haas B."/>
            <person name="Abouelleil A."/>
            <person name="Alvarado L."/>
            <person name="Arachchi H.M."/>
            <person name="Berlin A.M."/>
            <person name="Chapman S.B."/>
            <person name="Goldberg J."/>
            <person name="Griggs A."/>
            <person name="Gujja S."/>
            <person name="Hansen M."/>
            <person name="Howarth C."/>
            <person name="Imamovic A."/>
            <person name="Larimer J."/>
            <person name="McCowen C."/>
            <person name="Montmayeur A."/>
            <person name="Murphy C."/>
            <person name="Neiman D."/>
            <person name="Pearson M."/>
            <person name="Priest M."/>
            <person name="Roberts A."/>
            <person name="Saif S."/>
            <person name="Shea T."/>
            <person name="Sisk P."/>
            <person name="Sykes S."/>
            <person name="Wortman J."/>
            <person name="Nusbaum C."/>
            <person name="Birren B."/>
        </authorList>
    </citation>
    <scope>NUCLEOTIDE SEQUENCE [LARGE SCALE GENOMIC DNA]</scope>
    <source>
        <strain evidence="3 4">YIT 11860</strain>
    </source>
</reference>
<evidence type="ECO:0000313" key="4">
    <source>
        <dbReference type="Proteomes" id="UP000006044"/>
    </source>
</evidence>
<evidence type="ECO:0000313" key="3">
    <source>
        <dbReference type="EMBL" id="EJZ64955.1"/>
    </source>
</evidence>
<dbReference type="STRING" id="742726.HMPREF9448_01442"/>
<name>K0XMB2_9BACT</name>
<dbReference type="HOGENOM" id="CLU_023194_4_2_10"/>
<dbReference type="AlphaFoldDB" id="K0XMB2"/>
<dbReference type="RefSeq" id="WP_008861903.1">
    <property type="nucleotide sequence ID" value="NZ_CAXSYG010000005.1"/>
</dbReference>
<dbReference type="eggNOG" id="COG0673">
    <property type="taxonomic scope" value="Bacteria"/>
</dbReference>
<dbReference type="InterPro" id="IPR004104">
    <property type="entry name" value="Gfo/Idh/MocA-like_OxRdtase_C"/>
</dbReference>
<accession>K0XMB2</accession>
<feature type="domain" description="Gfo/Idh/MocA-like oxidoreductase N-terminal" evidence="1">
    <location>
        <begin position="52"/>
        <end position="173"/>
    </location>
</feature>
<sequence length="461" mass="51778">MKRSEFLKVMGLTAVGAAFAPSILANGKQTNNVSRIATDIKDLKASVNRPVTFLVLGAGNRGSVYAGYAKKYPDCMKIVGVADKNQLRLKSMAEDHDVPEENRFTDWKEALNKTKFADAVIISLPDNLHYDPCMKALSMGYHILLEKPIAPTEKECTDIRDLAIKKNAIVGVCHVLRYAPYFIALKQIIDSGDIGQLISIQHLEPIQYAHMAHSYVRGNWHNSKETTPIILAKSCHDLDIIRWLVGSPCKSISAYGSLTYFKRKNMPQGATERCLDCPHENECPYSALDIYLKKRKHIYAFDLPKERSLQNEAIRKVIRTTDYGRCVFQMDNDQCDHYVTSMEFENGVTANFSMEAFMAKGGRRTQIMGTKGEIVGDMTTFTVTDFRSGKQRIWDAKVEEVKSYVGHGHGGGDLCLVRDFINAVGNDNRDYLSSPISVSVESHIMGFKAEESRLNDRKVKI</sequence>
<proteinExistence type="predicted"/>
<protein>
    <recommendedName>
        <fullName evidence="5">Gfo/Idh/MocA-like oxidoreductase N-terminal domain-containing protein</fullName>
    </recommendedName>
</protein>
<evidence type="ECO:0000259" key="1">
    <source>
        <dbReference type="Pfam" id="PF01408"/>
    </source>
</evidence>
<dbReference type="InterPro" id="IPR036291">
    <property type="entry name" value="NAD(P)-bd_dom_sf"/>
</dbReference>
<dbReference type="PANTHER" id="PTHR43377:SF2">
    <property type="entry name" value="BINDING ROSSMANN FOLD OXIDOREDUCTASE, PUTATIVE (AFU_ORTHOLOGUE AFUA_4G00560)-RELATED"/>
    <property type="match status" value="1"/>
</dbReference>
<comment type="caution">
    <text evidence="3">The sequence shown here is derived from an EMBL/GenBank/DDBJ whole genome shotgun (WGS) entry which is preliminary data.</text>
</comment>
<dbReference type="InterPro" id="IPR051450">
    <property type="entry name" value="Gfo/Idh/MocA_Oxidoreductases"/>
</dbReference>
<gene>
    <name evidence="3" type="ORF">HMPREF9448_01442</name>
</gene>
<dbReference type="InterPro" id="IPR000683">
    <property type="entry name" value="Gfo/Idh/MocA-like_OxRdtase_N"/>
</dbReference>
<dbReference type="Pfam" id="PF01408">
    <property type="entry name" value="GFO_IDH_MocA"/>
    <property type="match status" value="1"/>
</dbReference>
<dbReference type="Gene3D" id="3.30.360.10">
    <property type="entry name" value="Dihydrodipicolinate Reductase, domain 2"/>
    <property type="match status" value="1"/>
</dbReference>
<dbReference type="PANTHER" id="PTHR43377">
    <property type="entry name" value="BILIVERDIN REDUCTASE A"/>
    <property type="match status" value="1"/>
</dbReference>
<dbReference type="EMBL" id="ADLE01000008">
    <property type="protein sequence ID" value="EJZ64955.1"/>
    <property type="molecule type" value="Genomic_DNA"/>
</dbReference>
<dbReference type="Gene3D" id="3.40.50.720">
    <property type="entry name" value="NAD(P)-binding Rossmann-like Domain"/>
    <property type="match status" value="1"/>
</dbReference>
<evidence type="ECO:0000259" key="2">
    <source>
        <dbReference type="Pfam" id="PF02894"/>
    </source>
</evidence>
<dbReference type="SUPFAM" id="SSF55347">
    <property type="entry name" value="Glyceraldehyde-3-phosphate dehydrogenase-like, C-terminal domain"/>
    <property type="match status" value="1"/>
</dbReference>
<feature type="domain" description="Gfo/Idh/MocA-like oxidoreductase C-terminal" evidence="2">
    <location>
        <begin position="186"/>
        <end position="431"/>
    </location>
</feature>
<dbReference type="Pfam" id="PF02894">
    <property type="entry name" value="GFO_IDH_MocA_C"/>
    <property type="match status" value="1"/>
</dbReference>
<dbReference type="SUPFAM" id="SSF51735">
    <property type="entry name" value="NAD(P)-binding Rossmann-fold domains"/>
    <property type="match status" value="1"/>
</dbReference>
<dbReference type="Proteomes" id="UP000006044">
    <property type="component" value="Unassembled WGS sequence"/>
</dbReference>
<keyword evidence="4" id="KW-1185">Reference proteome</keyword>
<dbReference type="GO" id="GO:0000166">
    <property type="term" value="F:nucleotide binding"/>
    <property type="evidence" value="ECO:0007669"/>
    <property type="project" value="InterPro"/>
</dbReference>
<organism evidence="3 4">
    <name type="scientific">Barnesiella intestinihominis YIT 11860</name>
    <dbReference type="NCBI Taxonomy" id="742726"/>
    <lineage>
        <taxon>Bacteria</taxon>
        <taxon>Pseudomonadati</taxon>
        <taxon>Bacteroidota</taxon>
        <taxon>Bacteroidia</taxon>
        <taxon>Bacteroidales</taxon>
        <taxon>Barnesiellaceae</taxon>
        <taxon>Barnesiella</taxon>
    </lineage>
</organism>